<accession>A0A642V135</accession>
<feature type="compositionally biased region" description="Polar residues" evidence="3">
    <location>
        <begin position="1"/>
        <end position="15"/>
    </location>
</feature>
<dbReference type="SUPFAM" id="SSF88723">
    <property type="entry name" value="PIN domain-like"/>
    <property type="match status" value="1"/>
</dbReference>
<dbReference type="InterPro" id="IPR022040">
    <property type="entry name" value="MKT1_N"/>
</dbReference>
<dbReference type="SMART" id="SM00484">
    <property type="entry name" value="XPGI"/>
    <property type="match status" value="1"/>
</dbReference>
<dbReference type="Pfam" id="PF00867">
    <property type="entry name" value="XPG_I"/>
    <property type="match status" value="1"/>
</dbReference>
<dbReference type="CDD" id="cd09858">
    <property type="entry name" value="PIN_MKT1"/>
    <property type="match status" value="1"/>
</dbReference>
<dbReference type="InterPro" id="IPR022039">
    <property type="entry name" value="MKT1_C"/>
</dbReference>
<feature type="region of interest" description="Disordered" evidence="3">
    <location>
        <begin position="1"/>
        <end position="23"/>
    </location>
</feature>
<dbReference type="AlphaFoldDB" id="A0A642V135"/>
<dbReference type="PANTHER" id="PTHR11081">
    <property type="entry name" value="FLAP ENDONUCLEASE FAMILY MEMBER"/>
    <property type="match status" value="1"/>
</dbReference>
<reference evidence="5" key="1">
    <citation type="journal article" date="2019" name="G3 (Bethesda)">
        <title>Genome Assemblies of Two Rare Opportunistic Yeast Pathogens: Diutina rugosa (syn. Candida rugosa) and Trichomonascus ciferrii (syn. Candida ciferrii).</title>
        <authorList>
            <person name="Mixao V."/>
            <person name="Saus E."/>
            <person name="Hansen A.P."/>
            <person name="Lass-Florl C."/>
            <person name="Gabaldon T."/>
        </authorList>
    </citation>
    <scope>NUCLEOTIDE SEQUENCE</scope>
    <source>
        <strain evidence="5">CBS 4856</strain>
    </source>
</reference>
<sequence>MMSGSSSNEGQQQRNKAAGAAGGFRKEAGTSIRSFDAFVSERRLLKTLPMSVMKGGTVGVDADHFVARVLNGPSKREPLVHAVGGFPNSVEAALDAFLAALKANGVAATFVLTGIDRPPETQQFNAALSAQRMHAWSLYDRGQGEQAVMAFDDAEPYDVRTGPGGRRMLLRALATRGVDFIVAPYRAGAQLAYMAAAGYVDAVYGSSDALLYGLERLITAVDLRNNNNSNNSNSSTFQWVTRRAVAGELGIPPGGAGESQQLVEAAVAAASFPPVEHMVQAQPAMGAPVTALRAVQDLAGAHGSVYAAVVAYPDNGGYGDRFRRECAAARYQPVLKEDGHVEPLDPEGDLPNDVHDVVGKRLPDEHLFYMSRGLVGTELLAALAHGVYIEEAPLDGGENPEYRAFVTGSLQDVRGKALNLLTQTMHRYYQYNQVRILYWFDPGTPRAFAKVVPPVYSSVSKRKLLFSSTNSQQTSEPHEVSAAPNFLRLLMGLSSGSMTTEEGKRQLEGDALVAGNAGFRAMQVLGLCDGSGASTGVGKALVAGGTGLSSDLADALVIAVLLVQASAFTSAASHTSLVARVGTLVGLRHNAIGFTGPLSRDLLAFHAFVTAEVQTCRWLVEAALVSLLCNEEADRTSRSDDEWTQLGLQLPFGSVPNAATGIAIKSYLDEVVHNNGDVNGAKNTVRGMFKHAVDVVGDVDRGFKLWDALVTAVRTLGPSTPAYQQFLDADAWLKNKR</sequence>
<dbReference type="Pfam" id="PF12246">
    <property type="entry name" value="MKT1_C"/>
    <property type="match status" value="1"/>
</dbReference>
<keyword evidence="1" id="KW-0810">Translation regulation</keyword>
<protein>
    <recommendedName>
        <fullName evidence="4">XPG-I domain-containing protein</fullName>
    </recommendedName>
</protein>
<dbReference type="Pfam" id="PF12247">
    <property type="entry name" value="MKT1_N"/>
    <property type="match status" value="1"/>
</dbReference>
<feature type="domain" description="XPG-I" evidence="4">
    <location>
        <begin position="174"/>
        <end position="251"/>
    </location>
</feature>
<evidence type="ECO:0000256" key="2">
    <source>
        <dbReference type="ARBA" id="ARBA00024023"/>
    </source>
</evidence>
<comment type="similarity">
    <text evidence="2">Belongs to the XPG/RAD2 endonuclease family.</text>
</comment>
<organism evidence="5 6">
    <name type="scientific">Trichomonascus ciferrii</name>
    <dbReference type="NCBI Taxonomy" id="44093"/>
    <lineage>
        <taxon>Eukaryota</taxon>
        <taxon>Fungi</taxon>
        <taxon>Dikarya</taxon>
        <taxon>Ascomycota</taxon>
        <taxon>Saccharomycotina</taxon>
        <taxon>Dipodascomycetes</taxon>
        <taxon>Dipodascales</taxon>
        <taxon>Trichomonascaceae</taxon>
        <taxon>Trichomonascus</taxon>
        <taxon>Trichomonascus ciferrii complex</taxon>
    </lineage>
</organism>
<dbReference type="GO" id="GO:0006974">
    <property type="term" value="P:DNA damage response"/>
    <property type="evidence" value="ECO:0007669"/>
    <property type="project" value="UniProtKB-ARBA"/>
</dbReference>
<dbReference type="Proteomes" id="UP000761534">
    <property type="component" value="Unassembled WGS sequence"/>
</dbReference>
<dbReference type="InterPro" id="IPR029060">
    <property type="entry name" value="PIN-like_dom_sf"/>
</dbReference>
<dbReference type="GO" id="GO:0004518">
    <property type="term" value="F:nuclease activity"/>
    <property type="evidence" value="ECO:0007669"/>
    <property type="project" value="InterPro"/>
</dbReference>
<dbReference type="InterPro" id="IPR006084">
    <property type="entry name" value="XPG/Rad2"/>
</dbReference>
<dbReference type="VEuPathDB" id="FungiDB:TRICI_004360"/>
<comment type="caution">
    <text evidence="5">The sequence shown here is derived from an EMBL/GenBank/DDBJ whole genome shotgun (WGS) entry which is preliminary data.</text>
</comment>
<name>A0A642V135_9ASCO</name>
<evidence type="ECO:0000256" key="3">
    <source>
        <dbReference type="SAM" id="MobiDB-lite"/>
    </source>
</evidence>
<dbReference type="PANTHER" id="PTHR11081:SF32">
    <property type="entry name" value="POST-TRANSCRIPTIONAL REGULATOR MKT1"/>
    <property type="match status" value="1"/>
</dbReference>
<dbReference type="OrthoDB" id="17262at2759"/>
<evidence type="ECO:0000259" key="4">
    <source>
        <dbReference type="SMART" id="SM00484"/>
    </source>
</evidence>
<keyword evidence="6" id="KW-1185">Reference proteome</keyword>
<dbReference type="EMBL" id="SWFS01000334">
    <property type="protein sequence ID" value="KAA8909711.1"/>
    <property type="molecule type" value="Genomic_DNA"/>
</dbReference>
<proteinExistence type="inferred from homology"/>
<evidence type="ECO:0000256" key="1">
    <source>
        <dbReference type="ARBA" id="ARBA00022845"/>
    </source>
</evidence>
<dbReference type="GO" id="GO:0003730">
    <property type="term" value="F:mRNA 3'-UTR binding"/>
    <property type="evidence" value="ECO:0007669"/>
    <property type="project" value="TreeGrafter"/>
</dbReference>
<dbReference type="Gene3D" id="3.40.50.1010">
    <property type="entry name" value="5'-nuclease"/>
    <property type="match status" value="1"/>
</dbReference>
<dbReference type="GO" id="GO:0006417">
    <property type="term" value="P:regulation of translation"/>
    <property type="evidence" value="ECO:0007669"/>
    <property type="project" value="UniProtKB-KW"/>
</dbReference>
<evidence type="ECO:0000313" key="5">
    <source>
        <dbReference type="EMBL" id="KAA8909711.1"/>
    </source>
</evidence>
<dbReference type="InterPro" id="IPR006086">
    <property type="entry name" value="XPG-I_dom"/>
</dbReference>
<evidence type="ECO:0000313" key="6">
    <source>
        <dbReference type="Proteomes" id="UP000761534"/>
    </source>
</evidence>
<gene>
    <name evidence="5" type="ORF">TRICI_004360</name>
</gene>